<dbReference type="Pfam" id="PF26113">
    <property type="entry name" value="GH16_XgeA"/>
    <property type="match status" value="1"/>
</dbReference>
<evidence type="ECO:0000256" key="5">
    <source>
        <dbReference type="SAM" id="SignalP"/>
    </source>
</evidence>
<protein>
    <submittedName>
        <fullName evidence="7">Endo-1,3(4)-beta-glucanase</fullName>
    </submittedName>
</protein>
<dbReference type="OrthoDB" id="192832at2759"/>
<feature type="domain" description="GH16" evidence="6">
    <location>
        <begin position="133"/>
        <end position="403"/>
    </location>
</feature>
<dbReference type="PROSITE" id="PS51762">
    <property type="entry name" value="GH16_2"/>
    <property type="match status" value="1"/>
</dbReference>
<feature type="region of interest" description="Disordered" evidence="4">
    <location>
        <begin position="81"/>
        <end position="143"/>
    </location>
</feature>
<feature type="chain" id="PRO_5022919766" evidence="5">
    <location>
        <begin position="24"/>
        <end position="448"/>
    </location>
</feature>
<keyword evidence="5" id="KW-0732">Signal</keyword>
<dbReference type="GO" id="GO:0009251">
    <property type="term" value="P:glucan catabolic process"/>
    <property type="evidence" value="ECO:0007669"/>
    <property type="project" value="TreeGrafter"/>
</dbReference>
<evidence type="ECO:0000256" key="2">
    <source>
        <dbReference type="ARBA" id="ARBA00022801"/>
    </source>
</evidence>
<dbReference type="GO" id="GO:0004553">
    <property type="term" value="F:hydrolase activity, hydrolyzing O-glycosyl compounds"/>
    <property type="evidence" value="ECO:0007669"/>
    <property type="project" value="InterPro"/>
</dbReference>
<evidence type="ECO:0000313" key="7">
    <source>
        <dbReference type="EMBL" id="TFK36778.1"/>
    </source>
</evidence>
<reference evidence="7 8" key="1">
    <citation type="journal article" date="2019" name="Nat. Ecol. Evol.">
        <title>Megaphylogeny resolves global patterns of mushroom evolution.</title>
        <authorList>
            <person name="Varga T."/>
            <person name="Krizsan K."/>
            <person name="Foldi C."/>
            <person name="Dima B."/>
            <person name="Sanchez-Garcia M."/>
            <person name="Sanchez-Ramirez S."/>
            <person name="Szollosi G.J."/>
            <person name="Szarkandi J.G."/>
            <person name="Papp V."/>
            <person name="Albert L."/>
            <person name="Andreopoulos W."/>
            <person name="Angelini C."/>
            <person name="Antonin V."/>
            <person name="Barry K.W."/>
            <person name="Bougher N.L."/>
            <person name="Buchanan P."/>
            <person name="Buyck B."/>
            <person name="Bense V."/>
            <person name="Catcheside P."/>
            <person name="Chovatia M."/>
            <person name="Cooper J."/>
            <person name="Damon W."/>
            <person name="Desjardin D."/>
            <person name="Finy P."/>
            <person name="Geml J."/>
            <person name="Haridas S."/>
            <person name="Hughes K."/>
            <person name="Justo A."/>
            <person name="Karasinski D."/>
            <person name="Kautmanova I."/>
            <person name="Kiss B."/>
            <person name="Kocsube S."/>
            <person name="Kotiranta H."/>
            <person name="LaButti K.M."/>
            <person name="Lechner B.E."/>
            <person name="Liimatainen K."/>
            <person name="Lipzen A."/>
            <person name="Lukacs Z."/>
            <person name="Mihaltcheva S."/>
            <person name="Morgado L.N."/>
            <person name="Niskanen T."/>
            <person name="Noordeloos M.E."/>
            <person name="Ohm R.A."/>
            <person name="Ortiz-Santana B."/>
            <person name="Ovrebo C."/>
            <person name="Racz N."/>
            <person name="Riley R."/>
            <person name="Savchenko A."/>
            <person name="Shiryaev A."/>
            <person name="Soop K."/>
            <person name="Spirin V."/>
            <person name="Szebenyi C."/>
            <person name="Tomsovsky M."/>
            <person name="Tulloss R.E."/>
            <person name="Uehling J."/>
            <person name="Grigoriev I.V."/>
            <person name="Vagvolgyi C."/>
            <person name="Papp T."/>
            <person name="Martin F.M."/>
            <person name="Miettinen O."/>
            <person name="Hibbett D.S."/>
            <person name="Nagy L.G."/>
        </authorList>
    </citation>
    <scope>NUCLEOTIDE SEQUENCE [LARGE SCALE GENOMIC DNA]</scope>
    <source>
        <strain evidence="7 8">CBS 166.37</strain>
    </source>
</reference>
<feature type="compositionally biased region" description="Gly residues" evidence="4">
    <location>
        <begin position="82"/>
        <end position="103"/>
    </location>
</feature>
<keyword evidence="8" id="KW-1185">Reference proteome</keyword>
<name>A0A5C3LY07_9AGAR</name>
<feature type="compositionally biased region" description="Polar residues" evidence="4">
    <location>
        <begin position="133"/>
        <end position="143"/>
    </location>
</feature>
<keyword evidence="2" id="KW-0378">Hydrolase</keyword>
<evidence type="ECO:0000259" key="6">
    <source>
        <dbReference type="PROSITE" id="PS51762"/>
    </source>
</evidence>
<organism evidence="7 8">
    <name type="scientific">Crucibulum laeve</name>
    <dbReference type="NCBI Taxonomy" id="68775"/>
    <lineage>
        <taxon>Eukaryota</taxon>
        <taxon>Fungi</taxon>
        <taxon>Dikarya</taxon>
        <taxon>Basidiomycota</taxon>
        <taxon>Agaricomycotina</taxon>
        <taxon>Agaricomycetes</taxon>
        <taxon>Agaricomycetidae</taxon>
        <taxon>Agaricales</taxon>
        <taxon>Agaricineae</taxon>
        <taxon>Nidulariaceae</taxon>
        <taxon>Crucibulum</taxon>
    </lineage>
</organism>
<sequence length="448" mass="46642">MHIYSSLPLYLLCLIFSASPSSANLFPRAIQKVHRNAVRHTHNLARDLRVAFGGILVPRVDSSLSSSPVVYCKPGRQSVLGSPGGGGGGGGGMGTNGGDGGTTGNNTSTASTGSGTSRGATASSTGVVGAKPTGSSSPSSPWKLQQAYEGNSFFDGWDFFTGADPTNGIVEYIDQNTAKSNGLLEVNSQGNAVMRVETTPSVAATRKSVRITTQMQFNGGLVIMDSVHMPTGCGTWPAFWTNGPNWPAGGEIDIVEGVHDYTNNQATIHTNVGCTIASTNKDTLAISGSVIGGTDCAALTTGNQGCGIRASTSNSFGAGFNSNGGGVYAMKWDSSGIAVYFFPRGSVPADITNQVPQPDTWGAAQARWPAASCDPFKFFNSHHAIFDTTLCGDWAGGVWTSSGIPGQDQSCAQRTGFSTCEAFVRASGSSFNEAYWEVKSVEIYQLQN</sequence>
<feature type="signal peptide" evidence="5">
    <location>
        <begin position="1"/>
        <end position="23"/>
    </location>
</feature>
<evidence type="ECO:0000256" key="4">
    <source>
        <dbReference type="SAM" id="MobiDB-lite"/>
    </source>
</evidence>
<accession>A0A5C3LY07</accession>
<dbReference type="PANTHER" id="PTHR10963:SF24">
    <property type="entry name" value="GLYCOSIDASE C21B10.07-RELATED"/>
    <property type="match status" value="1"/>
</dbReference>
<gene>
    <name evidence="7" type="ORF">BDQ12DRAFT_685869</name>
</gene>
<evidence type="ECO:0000256" key="1">
    <source>
        <dbReference type="ARBA" id="ARBA00006865"/>
    </source>
</evidence>
<dbReference type="InterPro" id="IPR050546">
    <property type="entry name" value="Glycosyl_Hydrlase_16"/>
</dbReference>
<proteinExistence type="inferred from homology"/>
<dbReference type="InterPro" id="IPR000757">
    <property type="entry name" value="Beta-glucanase-like"/>
</dbReference>
<dbReference type="FunFam" id="2.60.120.200:FF:000114">
    <property type="entry name" value="Probable endo-1,3(4)-beta-glucanase NFIA_089530"/>
    <property type="match status" value="1"/>
</dbReference>
<dbReference type="AlphaFoldDB" id="A0A5C3LY07"/>
<dbReference type="STRING" id="68775.A0A5C3LY07"/>
<dbReference type="Gene3D" id="2.60.120.200">
    <property type="match status" value="1"/>
</dbReference>
<comment type="similarity">
    <text evidence="1">Belongs to the glycosyl hydrolase 16 family.</text>
</comment>
<dbReference type="CDD" id="cd02181">
    <property type="entry name" value="GH16_fungal_Lam16A_glucanase"/>
    <property type="match status" value="1"/>
</dbReference>
<dbReference type="PANTHER" id="PTHR10963">
    <property type="entry name" value="GLYCOSYL HYDROLASE-RELATED"/>
    <property type="match status" value="1"/>
</dbReference>
<dbReference type="EMBL" id="ML213611">
    <property type="protein sequence ID" value="TFK36778.1"/>
    <property type="molecule type" value="Genomic_DNA"/>
</dbReference>
<feature type="compositionally biased region" description="Low complexity" evidence="4">
    <location>
        <begin position="104"/>
        <end position="126"/>
    </location>
</feature>
<dbReference type="SUPFAM" id="SSF49899">
    <property type="entry name" value="Concanavalin A-like lectins/glucanases"/>
    <property type="match status" value="1"/>
</dbReference>
<evidence type="ECO:0000313" key="8">
    <source>
        <dbReference type="Proteomes" id="UP000308652"/>
    </source>
</evidence>
<evidence type="ECO:0000256" key="3">
    <source>
        <dbReference type="ARBA" id="ARBA00023295"/>
    </source>
</evidence>
<dbReference type="Proteomes" id="UP000308652">
    <property type="component" value="Unassembled WGS sequence"/>
</dbReference>
<keyword evidence="3" id="KW-0326">Glycosidase</keyword>
<dbReference type="InterPro" id="IPR013320">
    <property type="entry name" value="ConA-like_dom_sf"/>
</dbReference>